<organism evidence="8 9">
    <name type="scientific">Undibacterium arcticum</name>
    <dbReference type="NCBI Taxonomy" id="1762892"/>
    <lineage>
        <taxon>Bacteria</taxon>
        <taxon>Pseudomonadati</taxon>
        <taxon>Pseudomonadota</taxon>
        <taxon>Betaproteobacteria</taxon>
        <taxon>Burkholderiales</taxon>
        <taxon>Oxalobacteraceae</taxon>
        <taxon>Undibacterium</taxon>
    </lineage>
</organism>
<feature type="transmembrane region" description="Helical" evidence="6">
    <location>
        <begin position="102"/>
        <end position="126"/>
    </location>
</feature>
<keyword evidence="3 6" id="KW-0812">Transmembrane</keyword>
<gene>
    <name evidence="8" type="ORF">ACFOFO_01395</name>
</gene>
<accession>A0ABV7EXH5</accession>
<sequence length="139" mass="15727">MRLAQLLRLVRFGIVGLASAAVHYLVVVGLVELTYMHPLVANIIGFATSVWVSYFGHRHWTFGEHTTTSTSTSMMRFLATAVLGFCVNELLFYLLLHFLTLPYYVSLIIDDAIVAVMTYTLSHLWAFRARPASHPRVPR</sequence>
<dbReference type="InterPro" id="IPR007267">
    <property type="entry name" value="GtrA_DPMS_TM"/>
</dbReference>
<protein>
    <submittedName>
        <fullName evidence="8">GtrA family protein</fullName>
    </submittedName>
</protein>
<dbReference type="Pfam" id="PF04138">
    <property type="entry name" value="GtrA_DPMS_TM"/>
    <property type="match status" value="1"/>
</dbReference>
<dbReference type="RefSeq" id="WP_390330623.1">
    <property type="nucleotide sequence ID" value="NZ_JBHRTP010000003.1"/>
</dbReference>
<dbReference type="PANTHER" id="PTHR38459">
    <property type="entry name" value="PROPHAGE BACTOPRENOL-LINKED GLUCOSE TRANSLOCASE HOMOLOG"/>
    <property type="match status" value="1"/>
</dbReference>
<feature type="domain" description="GtrA/DPMS transmembrane" evidence="7">
    <location>
        <begin position="11"/>
        <end position="127"/>
    </location>
</feature>
<evidence type="ECO:0000256" key="6">
    <source>
        <dbReference type="SAM" id="Phobius"/>
    </source>
</evidence>
<evidence type="ECO:0000259" key="7">
    <source>
        <dbReference type="Pfam" id="PF04138"/>
    </source>
</evidence>
<name>A0ABV7EXH5_9BURK</name>
<dbReference type="EMBL" id="JBHRTP010000003">
    <property type="protein sequence ID" value="MFC3106626.1"/>
    <property type="molecule type" value="Genomic_DNA"/>
</dbReference>
<feature type="transmembrane region" description="Helical" evidence="6">
    <location>
        <begin position="37"/>
        <end position="56"/>
    </location>
</feature>
<proteinExistence type="inferred from homology"/>
<comment type="similarity">
    <text evidence="2">Belongs to the GtrA family.</text>
</comment>
<feature type="transmembrane region" description="Helical" evidence="6">
    <location>
        <begin position="77"/>
        <end position="96"/>
    </location>
</feature>
<evidence type="ECO:0000313" key="8">
    <source>
        <dbReference type="EMBL" id="MFC3106626.1"/>
    </source>
</evidence>
<evidence type="ECO:0000256" key="1">
    <source>
        <dbReference type="ARBA" id="ARBA00004141"/>
    </source>
</evidence>
<comment type="subcellular location">
    <subcellularLocation>
        <location evidence="1">Membrane</location>
        <topology evidence="1">Multi-pass membrane protein</topology>
    </subcellularLocation>
</comment>
<dbReference type="Proteomes" id="UP001595530">
    <property type="component" value="Unassembled WGS sequence"/>
</dbReference>
<reference evidence="9" key="1">
    <citation type="journal article" date="2019" name="Int. J. Syst. Evol. Microbiol.">
        <title>The Global Catalogue of Microorganisms (GCM) 10K type strain sequencing project: providing services to taxonomists for standard genome sequencing and annotation.</title>
        <authorList>
            <consortium name="The Broad Institute Genomics Platform"/>
            <consortium name="The Broad Institute Genome Sequencing Center for Infectious Disease"/>
            <person name="Wu L."/>
            <person name="Ma J."/>
        </authorList>
    </citation>
    <scope>NUCLEOTIDE SEQUENCE [LARGE SCALE GENOMIC DNA]</scope>
    <source>
        <strain evidence="9">KCTC 42986</strain>
    </source>
</reference>
<dbReference type="PANTHER" id="PTHR38459:SF1">
    <property type="entry name" value="PROPHAGE BACTOPRENOL-LINKED GLUCOSE TRANSLOCASE HOMOLOG"/>
    <property type="match status" value="1"/>
</dbReference>
<evidence type="ECO:0000256" key="3">
    <source>
        <dbReference type="ARBA" id="ARBA00022692"/>
    </source>
</evidence>
<keyword evidence="4 6" id="KW-1133">Transmembrane helix</keyword>
<evidence type="ECO:0000256" key="4">
    <source>
        <dbReference type="ARBA" id="ARBA00022989"/>
    </source>
</evidence>
<evidence type="ECO:0000256" key="2">
    <source>
        <dbReference type="ARBA" id="ARBA00009399"/>
    </source>
</evidence>
<dbReference type="InterPro" id="IPR051401">
    <property type="entry name" value="GtrA_CellWall_Glycosyl"/>
</dbReference>
<feature type="transmembrane region" description="Helical" evidence="6">
    <location>
        <begin position="12"/>
        <end position="31"/>
    </location>
</feature>
<evidence type="ECO:0000313" key="9">
    <source>
        <dbReference type="Proteomes" id="UP001595530"/>
    </source>
</evidence>
<keyword evidence="9" id="KW-1185">Reference proteome</keyword>
<evidence type="ECO:0000256" key="5">
    <source>
        <dbReference type="ARBA" id="ARBA00023136"/>
    </source>
</evidence>
<keyword evidence="5 6" id="KW-0472">Membrane</keyword>
<comment type="caution">
    <text evidence="8">The sequence shown here is derived from an EMBL/GenBank/DDBJ whole genome shotgun (WGS) entry which is preliminary data.</text>
</comment>